<name>A0A1Q9LSK1_9PSEU</name>
<dbReference type="AlphaFoldDB" id="A0A1Q9LSK1"/>
<dbReference type="EMBL" id="MKQR01000005">
    <property type="protein sequence ID" value="OLR94989.1"/>
    <property type="molecule type" value="Genomic_DNA"/>
</dbReference>
<keyword evidence="1" id="KW-1133">Transmembrane helix</keyword>
<accession>A0A1Q9LSK1</accession>
<dbReference type="RefSeq" id="WP_075973222.1">
    <property type="nucleotide sequence ID" value="NZ_MKQR01000005.1"/>
</dbReference>
<dbReference type="Proteomes" id="UP000186040">
    <property type="component" value="Unassembled WGS sequence"/>
</dbReference>
<sequence>MNATQTGVIAGLVLGLAAAQGFLAFVITLALGFVGLVVGRIVDGELDVSDMFGGRGRDR</sequence>
<feature type="transmembrane region" description="Helical" evidence="1">
    <location>
        <begin position="12"/>
        <end position="42"/>
    </location>
</feature>
<dbReference type="STRING" id="1193682.BJP25_08460"/>
<dbReference type="OrthoDB" id="4954175at2"/>
<gene>
    <name evidence="2" type="ORF">BJP25_08460</name>
</gene>
<proteinExistence type="predicted"/>
<comment type="caution">
    <text evidence="2">The sequence shown here is derived from an EMBL/GenBank/DDBJ whole genome shotgun (WGS) entry which is preliminary data.</text>
</comment>
<evidence type="ECO:0000256" key="1">
    <source>
        <dbReference type="SAM" id="Phobius"/>
    </source>
</evidence>
<organism evidence="2 3">
    <name type="scientific">Actinokineospora bangkokensis</name>
    <dbReference type="NCBI Taxonomy" id="1193682"/>
    <lineage>
        <taxon>Bacteria</taxon>
        <taxon>Bacillati</taxon>
        <taxon>Actinomycetota</taxon>
        <taxon>Actinomycetes</taxon>
        <taxon>Pseudonocardiales</taxon>
        <taxon>Pseudonocardiaceae</taxon>
        <taxon>Actinokineospora</taxon>
    </lineage>
</organism>
<keyword evidence="1" id="KW-0812">Transmembrane</keyword>
<evidence type="ECO:0000313" key="3">
    <source>
        <dbReference type="Proteomes" id="UP000186040"/>
    </source>
</evidence>
<evidence type="ECO:0000313" key="2">
    <source>
        <dbReference type="EMBL" id="OLR94989.1"/>
    </source>
</evidence>
<evidence type="ECO:0008006" key="4">
    <source>
        <dbReference type="Google" id="ProtNLM"/>
    </source>
</evidence>
<keyword evidence="1" id="KW-0472">Membrane</keyword>
<reference evidence="2 3" key="1">
    <citation type="submission" date="2016-10" db="EMBL/GenBank/DDBJ databases">
        <title>The Draft Genome Sequence of Actinokineospora bangkokensis 44EHWT reveals the biosynthetic pathway of antifungal compounds Thailandins with unusual extender unit butylmalonyl-CoA.</title>
        <authorList>
            <person name="Greule A."/>
            <person name="Intra B."/>
            <person name="Flemming S."/>
            <person name="Rommel M.G."/>
            <person name="Panbangred W."/>
            <person name="Bechthold A."/>
        </authorList>
    </citation>
    <scope>NUCLEOTIDE SEQUENCE [LARGE SCALE GENOMIC DNA]</scope>
    <source>
        <strain evidence="2 3">44EHW</strain>
    </source>
</reference>
<protein>
    <recommendedName>
        <fullName evidence="4">DUF2273 domain-containing protein</fullName>
    </recommendedName>
</protein>
<keyword evidence="3" id="KW-1185">Reference proteome</keyword>